<accession>A0AA46SBY9</accession>
<organism evidence="1 2">
    <name type="scientific">Rhodococcus aetherivorans</name>
    <dbReference type="NCBI Taxonomy" id="191292"/>
    <lineage>
        <taxon>Bacteria</taxon>
        <taxon>Bacillati</taxon>
        <taxon>Actinomycetota</taxon>
        <taxon>Actinomycetes</taxon>
        <taxon>Mycobacteriales</taxon>
        <taxon>Nocardiaceae</taxon>
        <taxon>Rhodococcus</taxon>
    </lineage>
</organism>
<reference evidence="1" key="1">
    <citation type="submission" date="2022-09" db="EMBL/GenBank/DDBJ databases">
        <title>The genome sequence of Rhodococcus aetherivorans N1.</title>
        <authorList>
            <person name="Jiang W."/>
        </authorList>
    </citation>
    <scope>NUCLEOTIDE SEQUENCE</scope>
    <source>
        <strain evidence="1">N1</strain>
    </source>
</reference>
<dbReference type="Proteomes" id="UP001163947">
    <property type="component" value="Chromosome"/>
</dbReference>
<evidence type="ECO:0000313" key="2">
    <source>
        <dbReference type="Proteomes" id="UP001163947"/>
    </source>
</evidence>
<protein>
    <submittedName>
        <fullName evidence="1">TIGR04500 family putative peptide maturation system protein</fullName>
    </submittedName>
</protein>
<evidence type="ECO:0000313" key="1">
    <source>
        <dbReference type="EMBL" id="UYF92089.1"/>
    </source>
</evidence>
<dbReference type="NCBIfam" id="TIGR04500">
    <property type="entry name" value="PpiC_rel_mature"/>
    <property type="match status" value="1"/>
</dbReference>
<dbReference type="EMBL" id="CP106982">
    <property type="protein sequence ID" value="UYF92089.1"/>
    <property type="molecule type" value="Genomic_DNA"/>
</dbReference>
<dbReference type="AlphaFoldDB" id="A0AA46SBY9"/>
<dbReference type="InterPro" id="IPR027304">
    <property type="entry name" value="Trigger_fact/SurA_dom_sf"/>
</dbReference>
<name>A0AA46SBY9_9NOCA</name>
<dbReference type="SUPFAM" id="SSF109998">
    <property type="entry name" value="Triger factor/SurA peptide-binding domain-like"/>
    <property type="match status" value="1"/>
</dbReference>
<sequence>MIAPAGAALDDAALGQALTLLARLNTDPVAAGSAEELLAALRAEHPGLRLRLLRHREAYGDTVQFGLLVSGPRGGTVTLSWAPPSEVPWMLRGAQRSAESMLLRVNGEALDIQHAMAYLDVMWEQTALLDRLVDVCLVQQELAESPVTLTDGELQDAMDAFRRARGLLTPAATAAWMARRHLDHAALEEMVAREAAVAALRTRVTVDRVDSWCAAHRSTCDRLRIARVRFADRAAAERFVAAFAERRRTCGTTADAFGAALTAVAPSRPLGAELMERTVADLDLGLGSGLADAVAPGALLPPRAVGTEWEVVQVLSRAAASESDLLEQASRRLFDEWLADRRRTARIEWFWGEAEKTPR</sequence>
<dbReference type="GeneID" id="83622031"/>
<dbReference type="RefSeq" id="WP_231772868.1">
    <property type="nucleotide sequence ID" value="NZ_CP088969.1"/>
</dbReference>
<proteinExistence type="predicted"/>
<dbReference type="InterPro" id="IPR030985">
    <property type="entry name" value="PpiC-rel_mature"/>
</dbReference>
<gene>
    <name evidence="1" type="ORF">OCS65_16400</name>
</gene>